<accession>A0ABQ8SS12</accession>
<protein>
    <submittedName>
        <fullName evidence="2">Uncharacterized protein</fullName>
    </submittedName>
</protein>
<name>A0ABQ8SS12_PERAM</name>
<keyword evidence="3" id="KW-1185">Reference proteome</keyword>
<proteinExistence type="predicted"/>
<comment type="caution">
    <text evidence="2">The sequence shown here is derived from an EMBL/GenBank/DDBJ whole genome shotgun (WGS) entry which is preliminary data.</text>
</comment>
<evidence type="ECO:0000313" key="3">
    <source>
        <dbReference type="Proteomes" id="UP001148838"/>
    </source>
</evidence>
<gene>
    <name evidence="2" type="ORF">ANN_16567</name>
</gene>
<feature type="compositionally biased region" description="Acidic residues" evidence="1">
    <location>
        <begin position="69"/>
        <end position="87"/>
    </location>
</feature>
<evidence type="ECO:0000313" key="2">
    <source>
        <dbReference type="EMBL" id="KAJ4436536.1"/>
    </source>
</evidence>
<evidence type="ECO:0000256" key="1">
    <source>
        <dbReference type="SAM" id="MobiDB-lite"/>
    </source>
</evidence>
<reference evidence="2 3" key="1">
    <citation type="journal article" date="2022" name="Allergy">
        <title>Genome assembly and annotation of Periplaneta americana reveal a comprehensive cockroach allergen profile.</title>
        <authorList>
            <person name="Wang L."/>
            <person name="Xiong Q."/>
            <person name="Saelim N."/>
            <person name="Wang L."/>
            <person name="Nong W."/>
            <person name="Wan A.T."/>
            <person name="Shi M."/>
            <person name="Liu X."/>
            <person name="Cao Q."/>
            <person name="Hui J.H.L."/>
            <person name="Sookrung N."/>
            <person name="Leung T.F."/>
            <person name="Tungtrongchitr A."/>
            <person name="Tsui S.K.W."/>
        </authorList>
    </citation>
    <scope>NUCLEOTIDE SEQUENCE [LARGE SCALE GENOMIC DNA]</scope>
    <source>
        <strain evidence="2">PWHHKU_190912</strain>
    </source>
</reference>
<organism evidence="2 3">
    <name type="scientific">Periplaneta americana</name>
    <name type="common">American cockroach</name>
    <name type="synonym">Blatta americana</name>
    <dbReference type="NCBI Taxonomy" id="6978"/>
    <lineage>
        <taxon>Eukaryota</taxon>
        <taxon>Metazoa</taxon>
        <taxon>Ecdysozoa</taxon>
        <taxon>Arthropoda</taxon>
        <taxon>Hexapoda</taxon>
        <taxon>Insecta</taxon>
        <taxon>Pterygota</taxon>
        <taxon>Neoptera</taxon>
        <taxon>Polyneoptera</taxon>
        <taxon>Dictyoptera</taxon>
        <taxon>Blattodea</taxon>
        <taxon>Blattoidea</taxon>
        <taxon>Blattidae</taxon>
        <taxon>Blattinae</taxon>
        <taxon>Periplaneta</taxon>
    </lineage>
</organism>
<dbReference type="Proteomes" id="UP001148838">
    <property type="component" value="Unassembled WGS sequence"/>
</dbReference>
<dbReference type="EMBL" id="JAJSOF020000021">
    <property type="protein sequence ID" value="KAJ4436536.1"/>
    <property type="molecule type" value="Genomic_DNA"/>
</dbReference>
<feature type="region of interest" description="Disordered" evidence="1">
    <location>
        <begin position="55"/>
        <end position="87"/>
    </location>
</feature>
<sequence>MAGLCEGGNEPQGSLKANWYHNDKDCIYDNDNDDVYYIEKVMLTTVSIVVTSYNGNDGDYHNHDNNNDCYDDNNNDYDFDDDYNSDNDDYCDNDDDEYFNDCYDCDYNQSAN</sequence>